<dbReference type="PANTHER" id="PTHR31175">
    <property type="entry name" value="AUXIN-RESPONSIVE FAMILY PROTEIN"/>
    <property type="match status" value="1"/>
</dbReference>
<evidence type="ECO:0000313" key="4">
    <source>
        <dbReference type="EMBL" id="KAK8987415.1"/>
    </source>
</evidence>
<reference evidence="4 5" key="1">
    <citation type="journal article" date="2024" name="G3 (Bethesda)">
        <title>Genome assembly of Hibiscus sabdariffa L. provides insights into metabolisms of medicinal natural products.</title>
        <authorList>
            <person name="Kim T."/>
        </authorList>
    </citation>
    <scope>NUCLEOTIDE SEQUENCE [LARGE SCALE GENOMIC DNA]</scope>
    <source>
        <strain evidence="4">TK-2024</strain>
        <tissue evidence="4">Old leaves</tissue>
    </source>
</reference>
<comment type="similarity">
    <text evidence="1">Belongs to the ARG7 family.</text>
</comment>
<name>A0ABR2PG71_9ROSI</name>
<keyword evidence="5" id="KW-1185">Reference proteome</keyword>
<evidence type="ECO:0008006" key="6">
    <source>
        <dbReference type="Google" id="ProtNLM"/>
    </source>
</evidence>
<evidence type="ECO:0000256" key="3">
    <source>
        <dbReference type="ARBA" id="ARBA00022604"/>
    </source>
</evidence>
<accession>A0ABR2PG71</accession>
<protein>
    <recommendedName>
        <fullName evidence="6">Homing endonuclease LAGLIDADG domain-containing protein</fullName>
    </recommendedName>
</protein>
<keyword evidence="2" id="KW-0217">Developmental protein</keyword>
<keyword evidence="3" id="KW-0341">Growth regulation</keyword>
<dbReference type="Proteomes" id="UP001396334">
    <property type="component" value="Unassembled WGS sequence"/>
</dbReference>
<dbReference type="InterPro" id="IPR003676">
    <property type="entry name" value="SAUR_fam"/>
</dbReference>
<gene>
    <name evidence="4" type="ORF">V6N11_027167</name>
</gene>
<organism evidence="4 5">
    <name type="scientific">Hibiscus sabdariffa</name>
    <name type="common">roselle</name>
    <dbReference type="NCBI Taxonomy" id="183260"/>
    <lineage>
        <taxon>Eukaryota</taxon>
        <taxon>Viridiplantae</taxon>
        <taxon>Streptophyta</taxon>
        <taxon>Embryophyta</taxon>
        <taxon>Tracheophyta</taxon>
        <taxon>Spermatophyta</taxon>
        <taxon>Magnoliopsida</taxon>
        <taxon>eudicotyledons</taxon>
        <taxon>Gunneridae</taxon>
        <taxon>Pentapetalae</taxon>
        <taxon>rosids</taxon>
        <taxon>malvids</taxon>
        <taxon>Malvales</taxon>
        <taxon>Malvaceae</taxon>
        <taxon>Malvoideae</taxon>
        <taxon>Hibiscus</taxon>
    </lineage>
</organism>
<evidence type="ECO:0000256" key="1">
    <source>
        <dbReference type="ARBA" id="ARBA00006974"/>
    </source>
</evidence>
<evidence type="ECO:0000256" key="2">
    <source>
        <dbReference type="ARBA" id="ARBA00022473"/>
    </source>
</evidence>
<comment type="caution">
    <text evidence="4">The sequence shown here is derived from an EMBL/GenBank/DDBJ whole genome shotgun (WGS) entry which is preliminary data.</text>
</comment>
<dbReference type="EMBL" id="JBBPBN010000060">
    <property type="protein sequence ID" value="KAK8987415.1"/>
    <property type="molecule type" value="Genomic_DNA"/>
</dbReference>
<evidence type="ECO:0000313" key="5">
    <source>
        <dbReference type="Proteomes" id="UP001396334"/>
    </source>
</evidence>
<dbReference type="Pfam" id="PF02519">
    <property type="entry name" value="Auxin_inducible"/>
    <property type="match status" value="1"/>
</dbReference>
<proteinExistence type="inferred from homology"/>
<dbReference type="PANTHER" id="PTHR31175:SF82">
    <property type="entry name" value="AUXIN-RESPONSIVE PROTEIN SAUR65"/>
    <property type="match status" value="1"/>
</dbReference>
<sequence>MGTMLLGPAPATVLEQRIGPLPLLNRHAQLATFQMISHIFDPHGFAYFLPLNPDIKMLHSKGCFSIRLATHQEVNFQSLYDAIEKTFVLKWYPEILRSYTIFFEHRIPISKLLALPHLFLCQKASMVSTKKLIKMARMWKKIDAIGRKRITSPRSSTGRETANPDCSNNSSIVDKGHFVVSTLDKKRFCNSLGTSKEQYFP</sequence>